<dbReference type="Proteomes" id="UP000264820">
    <property type="component" value="Unplaced"/>
</dbReference>
<dbReference type="SUPFAM" id="SSF81383">
    <property type="entry name" value="F-box domain"/>
    <property type="match status" value="1"/>
</dbReference>
<reference evidence="3" key="2">
    <citation type="submission" date="2025-09" db="UniProtKB">
        <authorList>
            <consortium name="Ensembl"/>
        </authorList>
    </citation>
    <scope>IDENTIFICATION</scope>
</reference>
<dbReference type="Gene3D" id="1.20.1280.50">
    <property type="match status" value="1"/>
</dbReference>
<dbReference type="SMART" id="SM00256">
    <property type="entry name" value="FBOX"/>
    <property type="match status" value="1"/>
</dbReference>
<dbReference type="PROSITE" id="PS50181">
    <property type="entry name" value="FBOX"/>
    <property type="match status" value="1"/>
</dbReference>
<protein>
    <submittedName>
        <fullName evidence="3">F-box protein 36b</fullName>
    </submittedName>
</protein>
<feature type="domain" description="F-box" evidence="2">
    <location>
        <begin position="91"/>
        <end position="137"/>
    </location>
</feature>
<feature type="region of interest" description="Disordered" evidence="1">
    <location>
        <begin position="181"/>
        <end position="212"/>
    </location>
</feature>
<dbReference type="STRING" id="109280.ENSHCOP00000027811"/>
<feature type="compositionally biased region" description="Basic and acidic residues" evidence="1">
    <location>
        <begin position="181"/>
        <end position="195"/>
    </location>
</feature>
<dbReference type="Pfam" id="PF12937">
    <property type="entry name" value="F-box-like"/>
    <property type="match status" value="1"/>
</dbReference>
<keyword evidence="4" id="KW-1185">Reference proteome</keyword>
<evidence type="ECO:0000313" key="4">
    <source>
        <dbReference type="Proteomes" id="UP000264820"/>
    </source>
</evidence>
<dbReference type="OMA" id="CNSDELW"/>
<sequence>MASLLTDPLFEISGRGPSTNKNYYNCVVTKDDVIWRWWMISPRAVYRLSKPGQLIMSHEDFLDDNKLQNDIRTIFGYGALQYTKALCQGQFDYLARLPDSLLLQIVNHLEIEDVGQLGRTSRRFRQLCGSEEFWEQAVRRCCKTVSPEVPALAQEVGWRSIFFTNKLQLQKLISRRRLRAEEEKTELTPEKRSETSRSALKPVAEVEHTMEG</sequence>
<reference evidence="3" key="1">
    <citation type="submission" date="2025-08" db="UniProtKB">
        <authorList>
            <consortium name="Ensembl"/>
        </authorList>
    </citation>
    <scope>IDENTIFICATION</scope>
</reference>
<dbReference type="KEGG" id="hcq:109520589"/>
<organism evidence="3 4">
    <name type="scientific">Hippocampus comes</name>
    <name type="common">Tiger tail seahorse</name>
    <dbReference type="NCBI Taxonomy" id="109280"/>
    <lineage>
        <taxon>Eukaryota</taxon>
        <taxon>Metazoa</taxon>
        <taxon>Chordata</taxon>
        <taxon>Craniata</taxon>
        <taxon>Vertebrata</taxon>
        <taxon>Euteleostomi</taxon>
        <taxon>Actinopterygii</taxon>
        <taxon>Neopterygii</taxon>
        <taxon>Teleostei</taxon>
        <taxon>Neoteleostei</taxon>
        <taxon>Acanthomorphata</taxon>
        <taxon>Syngnathiaria</taxon>
        <taxon>Syngnathiformes</taxon>
        <taxon>Syngnathoidei</taxon>
        <taxon>Syngnathidae</taxon>
        <taxon>Hippocampus</taxon>
    </lineage>
</organism>
<proteinExistence type="predicted"/>
<evidence type="ECO:0000259" key="2">
    <source>
        <dbReference type="PROSITE" id="PS50181"/>
    </source>
</evidence>
<dbReference type="AlphaFoldDB" id="A0A3Q2Z7D8"/>
<dbReference type="Ensembl" id="ENSHCOT00000024331.1">
    <property type="protein sequence ID" value="ENSHCOP00000027811.1"/>
    <property type="gene ID" value="ENSHCOG00000019925.1"/>
</dbReference>
<accession>A0A3Q2Z7D8</accession>
<dbReference type="InterPro" id="IPR001810">
    <property type="entry name" value="F-box_dom"/>
</dbReference>
<name>A0A3Q2Z7D8_HIPCM</name>
<dbReference type="RefSeq" id="XP_019733489.1">
    <property type="nucleotide sequence ID" value="XM_019877930.1"/>
</dbReference>
<dbReference type="GeneTree" id="ENSGT00390000001015"/>
<dbReference type="InterPro" id="IPR036047">
    <property type="entry name" value="F-box-like_dom_sf"/>
</dbReference>
<dbReference type="GeneID" id="109520589"/>
<dbReference type="CTD" id="751684"/>
<evidence type="ECO:0000256" key="1">
    <source>
        <dbReference type="SAM" id="MobiDB-lite"/>
    </source>
</evidence>
<dbReference type="OrthoDB" id="3219396at2759"/>
<evidence type="ECO:0000313" key="3">
    <source>
        <dbReference type="Ensembl" id="ENSHCOP00000027811.1"/>
    </source>
</evidence>